<keyword evidence="3" id="KW-1185">Reference proteome</keyword>
<organism evidence="2 3">
    <name type="scientific">Lentinus tigrinus ALCF2SS1-6</name>
    <dbReference type="NCBI Taxonomy" id="1328759"/>
    <lineage>
        <taxon>Eukaryota</taxon>
        <taxon>Fungi</taxon>
        <taxon>Dikarya</taxon>
        <taxon>Basidiomycota</taxon>
        <taxon>Agaricomycotina</taxon>
        <taxon>Agaricomycetes</taxon>
        <taxon>Polyporales</taxon>
        <taxon>Polyporaceae</taxon>
        <taxon>Lentinus</taxon>
    </lineage>
</organism>
<evidence type="ECO:0000313" key="3">
    <source>
        <dbReference type="Proteomes" id="UP000313359"/>
    </source>
</evidence>
<dbReference type="Gene3D" id="3.60.130.30">
    <property type="match status" value="1"/>
</dbReference>
<evidence type="ECO:0000256" key="1">
    <source>
        <dbReference type="SAM" id="MobiDB-lite"/>
    </source>
</evidence>
<proteinExistence type="predicted"/>
<reference evidence="2" key="1">
    <citation type="journal article" date="2018" name="Genome Biol. Evol.">
        <title>Genomics and development of Lentinus tigrinus, a white-rot wood-decaying mushroom with dimorphic fruiting bodies.</title>
        <authorList>
            <person name="Wu B."/>
            <person name="Xu Z."/>
            <person name="Knudson A."/>
            <person name="Carlson A."/>
            <person name="Chen N."/>
            <person name="Kovaka S."/>
            <person name="LaButti K."/>
            <person name="Lipzen A."/>
            <person name="Pennachio C."/>
            <person name="Riley R."/>
            <person name="Schakwitz W."/>
            <person name="Umezawa K."/>
            <person name="Ohm R.A."/>
            <person name="Grigoriev I.V."/>
            <person name="Nagy L.G."/>
            <person name="Gibbons J."/>
            <person name="Hibbett D."/>
        </authorList>
    </citation>
    <scope>NUCLEOTIDE SEQUENCE [LARGE SCALE GENOMIC DNA]</scope>
    <source>
        <strain evidence="2">ALCF2SS1-6</strain>
    </source>
</reference>
<accession>A0A5C2S1V2</accession>
<evidence type="ECO:0000313" key="2">
    <source>
        <dbReference type="EMBL" id="RPD57505.1"/>
    </source>
</evidence>
<sequence length="494" mass="55148">MASSSKRRRSDTGSEEQTVVDLVQEWFGPIQIHDGEVVKMAGDLCELLLMRTKDSDDPLLAHVIHNDGNSSSLPSTTLPLFKKPHVVHAERSQQHIPSFTPSAVLPRDVYSEGFTMKRPPRARRAKQLAKDIASGRHHNPDTVVAHNADMVHPLTTKSGWAGLDLRYRKGKEWLQEQWVKRSLVRCLVLDLKFITIPYKGKSVAIVDRNGYMFAFRTEVPSFWNEVFKDGKLFSDCFGVACGPRSKDDVDANNRGDHYAMVVGVDRQNKPVPARTKYHLDHLAATQALMHPDTAIFRVVKFASSVTRLRFPGFARRVDDCCASLKKHPLEAVRVLAEPDYDLYYNFCINGPQRDVLGVSTQPHVDGKNLALMVCAVFVWGTFNHKEKAWLVLWEAGLIIELPPGVLMLYPSSLFIHCNVDMSNLQIVTTPNGEKPTPATASPLKGVPGRGSVVLFNQATMFQFAENGSSMKDARSQGRDTTSDNAIHIASLPRK</sequence>
<name>A0A5C2S1V2_9APHY</name>
<protein>
    <submittedName>
        <fullName evidence="2">Uncharacterized protein</fullName>
    </submittedName>
</protein>
<gene>
    <name evidence="2" type="ORF">L227DRAFT_565288</name>
</gene>
<dbReference type="EMBL" id="ML122280">
    <property type="protein sequence ID" value="RPD57505.1"/>
    <property type="molecule type" value="Genomic_DNA"/>
</dbReference>
<dbReference type="STRING" id="1328759.A0A5C2S1V2"/>
<feature type="compositionally biased region" description="Basic and acidic residues" evidence="1">
    <location>
        <begin position="471"/>
        <end position="481"/>
    </location>
</feature>
<feature type="region of interest" description="Disordered" evidence="1">
    <location>
        <begin position="467"/>
        <end position="494"/>
    </location>
</feature>
<dbReference type="AlphaFoldDB" id="A0A5C2S1V2"/>
<dbReference type="OrthoDB" id="2756145at2759"/>
<dbReference type="Proteomes" id="UP000313359">
    <property type="component" value="Unassembled WGS sequence"/>
</dbReference>